<keyword evidence="5 9" id="KW-0548">Nucleotidyltransferase</keyword>
<comment type="cofactor">
    <cofactor evidence="1">
        <name>Mg(2+)</name>
        <dbReference type="ChEBI" id="CHEBI:18420"/>
    </cofactor>
</comment>
<dbReference type="InterPro" id="IPR029044">
    <property type="entry name" value="Nucleotide-diphossugar_trans"/>
</dbReference>
<keyword evidence="6 9" id="KW-0479">Metal-binding</keyword>
<dbReference type="PANTHER" id="PTHR43532">
    <property type="entry name" value="GLUCOSE-1-PHOSPHATE THYMIDYLYLTRANSFERASE"/>
    <property type="match status" value="1"/>
</dbReference>
<evidence type="ECO:0000313" key="11">
    <source>
        <dbReference type="EMBL" id="MBD7941346.1"/>
    </source>
</evidence>
<accession>A0ABR8R0P7</accession>
<dbReference type="InterPro" id="IPR005907">
    <property type="entry name" value="G1P_thy_trans_s"/>
</dbReference>
<evidence type="ECO:0000256" key="1">
    <source>
        <dbReference type="ARBA" id="ARBA00001946"/>
    </source>
</evidence>
<evidence type="ECO:0000256" key="5">
    <source>
        <dbReference type="ARBA" id="ARBA00022695"/>
    </source>
</evidence>
<dbReference type="GO" id="GO:0008879">
    <property type="term" value="F:glucose-1-phosphate thymidylyltransferase activity"/>
    <property type="evidence" value="ECO:0007669"/>
    <property type="project" value="UniProtKB-EC"/>
</dbReference>
<sequence>MKGIILAGGAGSRLHPMTTAVSKQLMPVYDKPLIYYPLTTLMLAGVREVLIITTPRDQPAFRALLGDGRRWGLDLSFAVQDEPRGLADAYRIGADFVDGGPSALILGDNLFHGHEAGRVFAQAGRSLDARRGAVVFAYRVSDPRRYGVVELDGQGRALTIEEKPSNPRSPWAVTGLYIFDGQAPAIAASLRPSARGELEITDLISGYLEQGRLGVERLGRGFAWLDTGTPDSLLDAATFVRTLEQRQGFKIACPEEVAWRMGWIDDAQLARLADSFGGADYGAYLRGLLTAG</sequence>
<comment type="catalytic activity">
    <reaction evidence="8 9">
        <text>dTTP + alpha-D-glucose 1-phosphate + H(+) = dTDP-alpha-D-glucose + diphosphate</text>
        <dbReference type="Rhea" id="RHEA:15225"/>
        <dbReference type="ChEBI" id="CHEBI:15378"/>
        <dbReference type="ChEBI" id="CHEBI:33019"/>
        <dbReference type="ChEBI" id="CHEBI:37568"/>
        <dbReference type="ChEBI" id="CHEBI:57477"/>
        <dbReference type="ChEBI" id="CHEBI:58601"/>
        <dbReference type="EC" id="2.7.7.24"/>
    </reaction>
</comment>
<proteinExistence type="inferred from homology"/>
<dbReference type="CDD" id="cd02538">
    <property type="entry name" value="G1P_TT_short"/>
    <property type="match status" value="1"/>
</dbReference>
<evidence type="ECO:0000259" key="10">
    <source>
        <dbReference type="Pfam" id="PF00483"/>
    </source>
</evidence>
<dbReference type="SUPFAM" id="SSF53448">
    <property type="entry name" value="Nucleotide-diphospho-sugar transferases"/>
    <property type="match status" value="1"/>
</dbReference>
<feature type="domain" description="Nucleotidyl transferase" evidence="10">
    <location>
        <begin position="2"/>
        <end position="240"/>
    </location>
</feature>
<evidence type="ECO:0000256" key="2">
    <source>
        <dbReference type="ARBA" id="ARBA00010480"/>
    </source>
</evidence>
<comment type="similarity">
    <text evidence="2 9">Belongs to the glucose-1-phosphate thymidylyltransferase family.</text>
</comment>
<evidence type="ECO:0000256" key="7">
    <source>
        <dbReference type="ARBA" id="ARBA00022842"/>
    </source>
</evidence>
<name>A0ABR8R0P7_9CAUL</name>
<evidence type="ECO:0000256" key="4">
    <source>
        <dbReference type="ARBA" id="ARBA00022679"/>
    </source>
</evidence>
<evidence type="ECO:0000256" key="6">
    <source>
        <dbReference type="ARBA" id="ARBA00022723"/>
    </source>
</evidence>
<dbReference type="NCBIfam" id="TIGR01207">
    <property type="entry name" value="rmlA"/>
    <property type="match status" value="1"/>
</dbReference>
<dbReference type="RefSeq" id="WP_191743636.1">
    <property type="nucleotide sequence ID" value="NZ_JACSQU010000001.1"/>
</dbReference>
<dbReference type="Pfam" id="PF00483">
    <property type="entry name" value="NTP_transferase"/>
    <property type="match status" value="1"/>
</dbReference>
<keyword evidence="4 9" id="KW-0808">Transferase</keyword>
<reference evidence="11 12" key="1">
    <citation type="submission" date="2020-08" db="EMBL/GenBank/DDBJ databases">
        <title>A Genomic Blueprint of the Chicken Gut Microbiome.</title>
        <authorList>
            <person name="Gilroy R."/>
            <person name="Ravi A."/>
            <person name="Getino M."/>
            <person name="Pursley I."/>
            <person name="Horton D.L."/>
            <person name="Alikhan N.-F."/>
            <person name="Baker D."/>
            <person name="Gharbi K."/>
            <person name="Hall N."/>
            <person name="Watson M."/>
            <person name="Adriaenssens E.M."/>
            <person name="Foster-Nyarko E."/>
            <person name="Jarju S."/>
            <person name="Secka A."/>
            <person name="Antonio M."/>
            <person name="Oren A."/>
            <person name="Chaudhuri R."/>
            <person name="La Ragione R.M."/>
            <person name="Hildebrand F."/>
            <person name="Pallen M.J."/>
        </authorList>
    </citation>
    <scope>NUCLEOTIDE SEQUENCE [LARGE SCALE GENOMIC DNA]</scope>
    <source>
        <strain evidence="11 12">Sa3CVA3</strain>
    </source>
</reference>
<keyword evidence="7 9" id="KW-0460">Magnesium</keyword>
<dbReference type="Proteomes" id="UP000638918">
    <property type="component" value="Unassembled WGS sequence"/>
</dbReference>
<dbReference type="PANTHER" id="PTHR43532:SF1">
    <property type="entry name" value="GLUCOSE-1-PHOSPHATE THYMIDYLYLTRANSFERASE 1"/>
    <property type="match status" value="1"/>
</dbReference>
<dbReference type="InterPro" id="IPR005835">
    <property type="entry name" value="NTP_transferase_dom"/>
</dbReference>
<dbReference type="EMBL" id="JACSQU010000001">
    <property type="protein sequence ID" value="MBD7941346.1"/>
    <property type="molecule type" value="Genomic_DNA"/>
</dbReference>
<evidence type="ECO:0000256" key="3">
    <source>
        <dbReference type="ARBA" id="ARBA00012461"/>
    </source>
</evidence>
<keyword evidence="12" id="KW-1185">Reference proteome</keyword>
<evidence type="ECO:0000313" key="12">
    <source>
        <dbReference type="Proteomes" id="UP000638918"/>
    </source>
</evidence>
<dbReference type="Gene3D" id="3.90.550.10">
    <property type="entry name" value="Spore Coat Polysaccharide Biosynthesis Protein SpsA, Chain A"/>
    <property type="match status" value="1"/>
</dbReference>
<comment type="function">
    <text evidence="9">Catalyzes the formation of dTDP-glucose, from dTTP and glucose 1-phosphate, as well as its pyrophosphorolysis.</text>
</comment>
<evidence type="ECO:0000256" key="8">
    <source>
        <dbReference type="ARBA" id="ARBA00049336"/>
    </source>
</evidence>
<gene>
    <name evidence="11" type="primary">rfbA</name>
    <name evidence="11" type="ORF">H9656_08100</name>
</gene>
<organism evidence="11 12">
    <name type="scientific">Brevundimonas guildfordensis</name>
    <dbReference type="NCBI Taxonomy" id="2762241"/>
    <lineage>
        <taxon>Bacteria</taxon>
        <taxon>Pseudomonadati</taxon>
        <taxon>Pseudomonadota</taxon>
        <taxon>Alphaproteobacteria</taxon>
        <taxon>Caulobacterales</taxon>
        <taxon>Caulobacteraceae</taxon>
        <taxon>Brevundimonas</taxon>
    </lineage>
</organism>
<comment type="caution">
    <text evidence="11">The sequence shown here is derived from an EMBL/GenBank/DDBJ whole genome shotgun (WGS) entry which is preliminary data.</text>
</comment>
<protein>
    <recommendedName>
        <fullName evidence="3 9">Glucose-1-phosphate thymidylyltransferase</fullName>
        <ecNumber evidence="3 9">2.7.7.24</ecNumber>
    </recommendedName>
</protein>
<evidence type="ECO:0000256" key="9">
    <source>
        <dbReference type="RuleBase" id="RU003706"/>
    </source>
</evidence>
<dbReference type="EC" id="2.7.7.24" evidence="3 9"/>